<feature type="compositionally biased region" description="Basic and acidic residues" evidence="1">
    <location>
        <begin position="886"/>
        <end position="911"/>
    </location>
</feature>
<feature type="region of interest" description="Disordered" evidence="1">
    <location>
        <begin position="866"/>
        <end position="1030"/>
    </location>
</feature>
<evidence type="ECO:0000313" key="3">
    <source>
        <dbReference type="Proteomes" id="UP000887569"/>
    </source>
</evidence>
<feature type="compositionally biased region" description="Polar residues" evidence="1">
    <location>
        <begin position="1312"/>
        <end position="1323"/>
    </location>
</feature>
<name>A0A915B811_PARUN</name>
<sequence>MMEQMVAVPRPSLKHRKINRDDISEPRNFRHIGHIGYGQTFSTVPEVQPQKQLSPVGDHSNEVHMPVGYEKGATQEIGFEIHLNEMNSSAPKVRLIRKASRKAAKDPEYVSKPACFQHLAHIEDTHSNEKNFVAPKAVGDQTIRNMFYVVDRNIAARSLRNSTSDQSAFVSRSSPNMETHREAMLQPDPAKQIAQSDLSHVSEALRRAPGNKMTSLLENSNYFAQSSHKQVNSEAVVKSRKTEQNVGQNSGVDDAYCLPRSNVRKLRNSQYEQTEKQTGSHAKENNIAKQGNVRLKKVDILQEDRVPLPARRKLDATLSIDSQDVPSPVTPFVSTFHSLPEEASQKAAYEIIVEIKGEQPMPAAARRHKSPSSTEDDVPVLETATPQWKKSAMNSYIDNRNHSRTLPAAHKETIEQQVIHPTAMNNTKGLGASEGSRVNELGAMVMNPRWTPGDDKRIKYKFNECKFLPAEKTQQSQISVSGSSSLKTAPLHPINSASGELRLAIDELDNILDEHVSSSTRSSTQTSLNMIPSSEQRSSVGKPSDATEKLSVKELTKMLNANKTATMGIYGREFKRAKTLGEHVIESERQQDVEDVKTSDEKTSSTISKVQHIGVNMFMPYEERTVAEIIAQNKMRKAPPHPIPDTRKSTARKVETENKMFSERMETSGTALRQSKHESDKGEGQPEQDVVSKVLNASNDLSTSTVPLNNPKQALMPPSNAINQFNGGNESLITSAEQQSIAVQQKDSLPSNATKEMKETSTRIKVPQPDNVKLSVGKENAGEIAALKATECNLKVQISHPKLSESTEERGNDDLKSHGSGTTNRRPRLSHINPTFSKSYEILHADNETLPLDLLTHQQAKLDSLKHSSNEKQLTSNNGEISAITHRGDDISKEKSAKTDRSMKNNEKQADIDPNQLCNERRNGKINDGKMTMNISTQVSSKNGQHTGDIRSPVVQRQSSKDRVSSELRESQQKELARTIQHIASVNTNAGKIDKHGSKDSGDSGNKLDEKREQQQSGNAILSSAYPSKQSVMQNASRMANKSLDRAKTCEDFVLKNSKPGTNEVNTDSSMKLRDVAEKKKVQGVIVAAANENYETKSPTKSITDESQKRSIAEESRRISVNVGKIKVGKTISTQDAQKLDTNSTSKSKKTTEEQTKVGLANTRVTVARTMSTPIYQSADEKDANDGEATVQLMKQRHSIAVNSHFEGAKLAKQKQVLSCSFEMNDAKGQIDPESSQVMETSSNTSICSNFTTTIEIGEEAKDKHLKAKEDNKLMAKGVKVAISAANNKVQDEEVQASSIAINNKRTATNRAMMPTSSTSPQTVHKAGNEAEQPGMDVSKPIPRERLRIPYSVHKLPCEDVKAAENPEKRERPIPAPRKTVTQTLTQPENSSEISRAKSMDLKVTKLMPETLVANKREIDEFNELPAETISDKLSELDDLTLVSSRARKLINVAREEIRDEWVLRL</sequence>
<dbReference type="PROSITE" id="PS50108">
    <property type="entry name" value="CRIB"/>
    <property type="match status" value="1"/>
</dbReference>
<proteinExistence type="predicted"/>
<feature type="region of interest" description="Disordered" evidence="1">
    <location>
        <begin position="516"/>
        <end position="548"/>
    </location>
</feature>
<feature type="compositionally biased region" description="Basic and acidic residues" evidence="1">
    <location>
        <begin position="919"/>
        <end position="928"/>
    </location>
</feature>
<feature type="compositionally biased region" description="Basic and acidic residues" evidence="1">
    <location>
        <begin position="992"/>
        <end position="1014"/>
    </location>
</feature>
<dbReference type="InterPro" id="IPR036936">
    <property type="entry name" value="CRIB_dom_sf"/>
</dbReference>
<dbReference type="CDD" id="cd00132">
    <property type="entry name" value="CRIB"/>
    <property type="match status" value="1"/>
</dbReference>
<feature type="region of interest" description="Disordered" evidence="1">
    <location>
        <begin position="1137"/>
        <end position="1156"/>
    </location>
</feature>
<feature type="compositionally biased region" description="Polar residues" evidence="1">
    <location>
        <begin position="933"/>
        <end position="946"/>
    </location>
</feature>
<feature type="compositionally biased region" description="Basic and acidic residues" evidence="1">
    <location>
        <begin position="959"/>
        <end position="977"/>
    </location>
</feature>
<feature type="compositionally biased region" description="Basic and acidic residues" evidence="1">
    <location>
        <begin position="802"/>
        <end position="817"/>
    </location>
</feature>
<reference evidence="4" key="1">
    <citation type="submission" date="2022-11" db="UniProtKB">
        <authorList>
            <consortium name="WormBaseParasite"/>
        </authorList>
    </citation>
    <scope>IDENTIFICATION</scope>
</reference>
<feature type="region of interest" description="Disordered" evidence="1">
    <location>
        <begin position="662"/>
        <end position="689"/>
    </location>
</feature>
<feature type="domain" description="CRIB" evidence="2">
    <location>
        <begin position="23"/>
        <end position="36"/>
    </location>
</feature>
<feature type="compositionally biased region" description="Basic and acidic residues" evidence="1">
    <location>
        <begin position="675"/>
        <end position="684"/>
    </location>
</feature>
<dbReference type="InterPro" id="IPR000095">
    <property type="entry name" value="CRIB_dom"/>
</dbReference>
<evidence type="ECO:0000313" key="4">
    <source>
        <dbReference type="WBParaSite" id="PgR030_g038_t01"/>
    </source>
</evidence>
<dbReference type="WBParaSite" id="PgR030_g038_t01">
    <property type="protein sequence ID" value="PgR030_g038_t01"/>
    <property type="gene ID" value="PgR030_g038"/>
</dbReference>
<dbReference type="Gene3D" id="3.90.810.10">
    <property type="entry name" value="CRIB domain"/>
    <property type="match status" value="1"/>
</dbReference>
<feature type="region of interest" description="Disordered" evidence="1">
    <location>
        <begin position="800"/>
        <end position="832"/>
    </location>
</feature>
<dbReference type="Proteomes" id="UP000887569">
    <property type="component" value="Unplaced"/>
</dbReference>
<feature type="compositionally biased region" description="Polar residues" evidence="1">
    <location>
        <begin position="1015"/>
        <end position="1030"/>
    </location>
</feature>
<keyword evidence="3" id="KW-1185">Reference proteome</keyword>
<feature type="compositionally biased region" description="Polar residues" evidence="1">
    <location>
        <begin position="528"/>
        <end position="541"/>
    </location>
</feature>
<feature type="compositionally biased region" description="Polar residues" evidence="1">
    <location>
        <begin position="871"/>
        <end position="880"/>
    </location>
</feature>
<feature type="compositionally biased region" description="Low complexity" evidence="1">
    <location>
        <begin position="517"/>
        <end position="527"/>
    </location>
</feature>
<organism evidence="3 4">
    <name type="scientific">Parascaris univalens</name>
    <name type="common">Nematode worm</name>
    <dbReference type="NCBI Taxonomy" id="6257"/>
    <lineage>
        <taxon>Eukaryota</taxon>
        <taxon>Metazoa</taxon>
        <taxon>Ecdysozoa</taxon>
        <taxon>Nematoda</taxon>
        <taxon>Chromadorea</taxon>
        <taxon>Rhabditida</taxon>
        <taxon>Spirurina</taxon>
        <taxon>Ascaridomorpha</taxon>
        <taxon>Ascaridoidea</taxon>
        <taxon>Ascarididae</taxon>
        <taxon>Parascaris</taxon>
    </lineage>
</organism>
<evidence type="ECO:0000256" key="1">
    <source>
        <dbReference type="SAM" id="MobiDB-lite"/>
    </source>
</evidence>
<protein>
    <submittedName>
        <fullName evidence="4">CRIB domain-containing protein</fullName>
    </submittedName>
</protein>
<accession>A0A915B811</accession>
<evidence type="ECO:0000259" key="2">
    <source>
        <dbReference type="PROSITE" id="PS50108"/>
    </source>
</evidence>
<feature type="region of interest" description="Disordered" evidence="1">
    <location>
        <begin position="1312"/>
        <end position="1340"/>
    </location>
</feature>